<accession>A0A504YL73</accession>
<evidence type="ECO:0000313" key="1">
    <source>
        <dbReference type="EMBL" id="TPP61151.1"/>
    </source>
</evidence>
<reference evidence="1 2" key="1">
    <citation type="submission" date="2019-04" db="EMBL/GenBank/DDBJ databases">
        <title>Annotation for the trematode Fasciola gigantica.</title>
        <authorList>
            <person name="Choi Y.-J."/>
        </authorList>
    </citation>
    <scope>NUCLEOTIDE SEQUENCE [LARGE SCALE GENOMIC DNA]</scope>
    <source>
        <strain evidence="1">Uganda_cow_1</strain>
    </source>
</reference>
<protein>
    <submittedName>
        <fullName evidence="1">Uncharacterized protein</fullName>
    </submittedName>
</protein>
<dbReference type="Proteomes" id="UP000316759">
    <property type="component" value="Unassembled WGS sequence"/>
</dbReference>
<feature type="non-terminal residue" evidence="1">
    <location>
        <position position="1"/>
    </location>
</feature>
<gene>
    <name evidence="1" type="ORF">FGIG_03119</name>
</gene>
<keyword evidence="2" id="KW-1185">Reference proteome</keyword>
<comment type="caution">
    <text evidence="1">The sequence shown here is derived from an EMBL/GenBank/DDBJ whole genome shotgun (WGS) entry which is preliminary data.</text>
</comment>
<organism evidence="1 2">
    <name type="scientific">Fasciola gigantica</name>
    <name type="common">Giant liver fluke</name>
    <dbReference type="NCBI Taxonomy" id="46835"/>
    <lineage>
        <taxon>Eukaryota</taxon>
        <taxon>Metazoa</taxon>
        <taxon>Spiralia</taxon>
        <taxon>Lophotrochozoa</taxon>
        <taxon>Platyhelminthes</taxon>
        <taxon>Trematoda</taxon>
        <taxon>Digenea</taxon>
        <taxon>Plagiorchiida</taxon>
        <taxon>Echinostomata</taxon>
        <taxon>Echinostomatoidea</taxon>
        <taxon>Fasciolidae</taxon>
        <taxon>Fasciola</taxon>
    </lineage>
</organism>
<name>A0A504YL73_FASGI</name>
<evidence type="ECO:0000313" key="2">
    <source>
        <dbReference type="Proteomes" id="UP000316759"/>
    </source>
</evidence>
<dbReference type="EMBL" id="SUNJ01008547">
    <property type="protein sequence ID" value="TPP61151.1"/>
    <property type="molecule type" value="Genomic_DNA"/>
</dbReference>
<dbReference type="AlphaFoldDB" id="A0A504YL73"/>
<proteinExistence type="predicted"/>
<sequence length="125" mass="14140">KVICRITNYASFQRWKTAQKFCLLSSTLIPRGRMAPRKSRAKNLSTNSTRIRASSGLAVSALIPSFRKLSRSVEHHDYAIRMDVGSGKSNTKKSKFKEFAIHENTAQLEPIEEVPCERQDTISPM</sequence>